<protein>
    <submittedName>
        <fullName evidence="1">DUF3445 domain-containing protein</fullName>
    </submittedName>
</protein>
<dbReference type="InterPro" id="IPR021848">
    <property type="entry name" value="HODM_asu-like"/>
</dbReference>
<organism evidence="1 2">
    <name type="scientific">Geodermatophilus arenarius</name>
    <dbReference type="NCBI Taxonomy" id="1137990"/>
    <lineage>
        <taxon>Bacteria</taxon>
        <taxon>Bacillati</taxon>
        <taxon>Actinomycetota</taxon>
        <taxon>Actinomycetes</taxon>
        <taxon>Geodermatophilales</taxon>
        <taxon>Geodermatophilaceae</taxon>
        <taxon>Geodermatophilus</taxon>
    </lineage>
</organism>
<accession>A0ABV9LE96</accession>
<keyword evidence="2" id="KW-1185">Reference proteome</keyword>
<dbReference type="Proteomes" id="UP001596025">
    <property type="component" value="Unassembled WGS sequence"/>
</dbReference>
<evidence type="ECO:0000313" key="2">
    <source>
        <dbReference type="Proteomes" id="UP001596025"/>
    </source>
</evidence>
<sequence>MTTTLPPRVSRFPFPFPADAYRYATNVEPARRPVGTAAGTWGEHVIDVDDDYVLELAVRRDVLAADPSRCAQLPHMRVAAWDALATLLAELAATRPDVMALHRRGDRWHWRNDLLGTSSSFVLGDDDSLPGGPLAFLGSQVQEDVVLLDQREGSLWADAGLVTFAADWSLGFDVGMRFLEVHGPVPRVHETGVVARAEQFLMRLQPGDAYRRTNWTMTVDRRLDTSTETYPEWGRERRLVVDDPALPDRLHLRVEVQHLLRLGVSNAVCFLIRTHLLSLRELAAVPEWRRRTAAVLTELPDDMAAYKGIERYRHAAAAWLAGG</sequence>
<comment type="caution">
    <text evidence="1">The sequence shown here is derived from an EMBL/GenBank/DDBJ whole genome shotgun (WGS) entry which is preliminary data.</text>
</comment>
<name>A0ABV9LE96_9ACTN</name>
<proteinExistence type="predicted"/>
<reference evidence="2" key="1">
    <citation type="journal article" date="2019" name="Int. J. Syst. Evol. Microbiol.">
        <title>The Global Catalogue of Microorganisms (GCM) 10K type strain sequencing project: providing services to taxonomists for standard genome sequencing and annotation.</title>
        <authorList>
            <consortium name="The Broad Institute Genomics Platform"/>
            <consortium name="The Broad Institute Genome Sequencing Center for Infectious Disease"/>
            <person name="Wu L."/>
            <person name="Ma J."/>
        </authorList>
    </citation>
    <scope>NUCLEOTIDE SEQUENCE [LARGE SCALE GENOMIC DNA]</scope>
    <source>
        <strain evidence="2">CCUG 62763</strain>
    </source>
</reference>
<dbReference type="RefSeq" id="WP_387986496.1">
    <property type="nucleotide sequence ID" value="NZ_JBHSGR010000002.1"/>
</dbReference>
<evidence type="ECO:0000313" key="1">
    <source>
        <dbReference type="EMBL" id="MFC4692489.1"/>
    </source>
</evidence>
<dbReference type="Pfam" id="PF11927">
    <property type="entry name" value="HODM_asu-like"/>
    <property type="match status" value="1"/>
</dbReference>
<dbReference type="EMBL" id="JBHSGR010000002">
    <property type="protein sequence ID" value="MFC4692489.1"/>
    <property type="molecule type" value="Genomic_DNA"/>
</dbReference>
<gene>
    <name evidence="1" type="ORF">ACFO3M_03710</name>
</gene>